<keyword evidence="2" id="KW-1185">Reference proteome</keyword>
<dbReference type="AlphaFoldDB" id="A0AAV4ZSK5"/>
<sequence length="110" mass="11356">MNALVTVAAAIPVVTCQALTRAYDARDAAIVRAQNLAAAVKARRAELDALVAEAHAAVVAVHVTTGVWAEAMRDHAAAVDGAATDMWRMLDAGLGDMSCDAILAFDPNAV</sequence>
<reference evidence="1" key="2">
    <citation type="submission" date="2021-08" db="EMBL/GenBank/DDBJ databases">
        <authorList>
            <person name="Tani A."/>
            <person name="Ola A."/>
            <person name="Ogura Y."/>
            <person name="Katsura K."/>
            <person name="Hayashi T."/>
        </authorList>
    </citation>
    <scope>NUCLEOTIDE SEQUENCE</scope>
    <source>
        <strain evidence="1">DSM 16372</strain>
    </source>
</reference>
<dbReference type="EMBL" id="BPQO01000024">
    <property type="protein sequence ID" value="GJD91149.1"/>
    <property type="molecule type" value="Genomic_DNA"/>
</dbReference>
<evidence type="ECO:0000313" key="1">
    <source>
        <dbReference type="EMBL" id="GJD91149.1"/>
    </source>
</evidence>
<evidence type="ECO:0000313" key="2">
    <source>
        <dbReference type="Proteomes" id="UP001055247"/>
    </source>
</evidence>
<comment type="caution">
    <text evidence="1">The sequence shown here is derived from an EMBL/GenBank/DDBJ whole genome shotgun (WGS) entry which is preliminary data.</text>
</comment>
<name>A0AAV4ZSK5_9HYPH</name>
<dbReference type="Proteomes" id="UP001055247">
    <property type="component" value="Unassembled WGS sequence"/>
</dbReference>
<gene>
    <name evidence="1" type="ORF">BHAOGJBA_4697</name>
</gene>
<dbReference type="RefSeq" id="WP_238231319.1">
    <property type="nucleotide sequence ID" value="NZ_BPQO01000024.1"/>
</dbReference>
<reference evidence="1" key="1">
    <citation type="journal article" date="2016" name="Front. Microbiol.">
        <title>Genome Sequence of the Piezophilic, Mesophilic Sulfate-Reducing Bacterium Desulfovibrio indicus J2T.</title>
        <authorList>
            <person name="Cao J."/>
            <person name="Maignien L."/>
            <person name="Shao Z."/>
            <person name="Alain K."/>
            <person name="Jebbar M."/>
        </authorList>
    </citation>
    <scope>NUCLEOTIDE SEQUENCE</scope>
    <source>
        <strain evidence="1">DSM 16372</strain>
    </source>
</reference>
<accession>A0AAV4ZSK5</accession>
<protein>
    <submittedName>
        <fullName evidence="1">Uncharacterized protein</fullName>
    </submittedName>
</protein>
<organism evidence="1 2">
    <name type="scientific">Methylobacterium hispanicum</name>
    <dbReference type="NCBI Taxonomy" id="270350"/>
    <lineage>
        <taxon>Bacteria</taxon>
        <taxon>Pseudomonadati</taxon>
        <taxon>Pseudomonadota</taxon>
        <taxon>Alphaproteobacteria</taxon>
        <taxon>Hyphomicrobiales</taxon>
        <taxon>Methylobacteriaceae</taxon>
        <taxon>Methylobacterium</taxon>
    </lineage>
</organism>
<proteinExistence type="predicted"/>